<reference evidence="1" key="1">
    <citation type="submission" date="2021-01" db="EMBL/GenBank/DDBJ databases">
        <title>Complete genome sequence of Clostridiales bacterium R-7.</title>
        <authorList>
            <person name="Mahoney-Kurpe S.C."/>
            <person name="Palevich N."/>
            <person name="Koike S."/>
            <person name="Moon C.D."/>
            <person name="Attwood G.T."/>
        </authorList>
    </citation>
    <scope>NUCLEOTIDE SEQUENCE</scope>
    <source>
        <strain evidence="1">R-7</strain>
    </source>
</reference>
<evidence type="ECO:0000313" key="1">
    <source>
        <dbReference type="EMBL" id="QUC67804.1"/>
    </source>
</evidence>
<proteinExistence type="predicted"/>
<protein>
    <submittedName>
        <fullName evidence="1">ABC transporter permease subunit</fullName>
    </submittedName>
</protein>
<keyword evidence="2" id="KW-1185">Reference proteome</keyword>
<evidence type="ECO:0000313" key="2">
    <source>
        <dbReference type="Proteomes" id="UP000682782"/>
    </source>
</evidence>
<accession>A0AC61N887</accession>
<name>A0AC61N887_9FIRM</name>
<sequence length="295" mass="32502">MSEKNKIPVVPRPLSIEETYAQRPRRWWLYTLVVIIVALLLVWSASGVEFKGIATKGSEVARGIATGLTHPDWNLLLGRITEDTSVTEIAGITISTEGVPYLLFQTIAIAFLGTLIGGILAIPFSFLACDRIVPKWLARIFRVLILLIRTIPSLVWALVWIRVTGPNAFCGVVTQSVCSIGMISKMYITAIEDLDVRILESLDASGCSGFQKIRCGIMPQIIPNFISTVIYRFDINMKDATTLGIVGAGGIGAPLIQCITSSRWSMVGAYLFGMILLMLVIEWLSTRIRNRLTRG</sequence>
<gene>
    <name evidence="1" type="ORF">JYE49_03620</name>
</gene>
<dbReference type="Proteomes" id="UP000682782">
    <property type="component" value="Chromosome"/>
</dbReference>
<dbReference type="EMBL" id="CP068393">
    <property type="protein sequence ID" value="QUC67804.1"/>
    <property type="molecule type" value="Genomic_DNA"/>
</dbReference>
<organism evidence="1 2">
    <name type="scientific">Aristaeella hokkaidonensis</name>
    <dbReference type="NCBI Taxonomy" id="3046382"/>
    <lineage>
        <taxon>Bacteria</taxon>
        <taxon>Bacillati</taxon>
        <taxon>Bacillota</taxon>
        <taxon>Clostridia</taxon>
        <taxon>Eubacteriales</taxon>
        <taxon>Aristaeellaceae</taxon>
        <taxon>Aristaeella</taxon>
    </lineage>
</organism>